<dbReference type="GO" id="GO:0005576">
    <property type="term" value="C:extracellular region"/>
    <property type="evidence" value="ECO:0007669"/>
    <property type="project" value="UniProtKB-SubCell"/>
</dbReference>
<sequence length="294" mass="32498">MVRKKRVNYKISPLLISALFILSVIFFSLLLTLNVKQTGEESALAISSIKPAPALIPTPTATFSPTPESTYLGFCLNVPMLLYHHVKSLDSAKESGQGFLTVDTQVFDAQMQYLISKNYHTVSVDELAAALINKTGLPPKSIVITLDDGYDDVYDNAYPILYKYQLKANLMISTGLLGNSGYMSWDQLKRMVDAGLITAYDHSWSHASLTNLSDEKLKYEILTAKQQLEERLGKPANIFAYPYGSENQKVVNLLKENGFVAALSTIPGSTQCDSFIMSLHRTRVGNVPLGQYGI</sequence>
<organism evidence="5 6">
    <name type="scientific">Candidatus Daviesbacteria bacterium RIFCSPLOWO2_01_FULL_39_12</name>
    <dbReference type="NCBI Taxonomy" id="1797785"/>
    <lineage>
        <taxon>Bacteria</taxon>
        <taxon>Candidatus Daviesiibacteriota</taxon>
    </lineage>
</organism>
<proteinExistence type="predicted"/>
<keyword evidence="3" id="KW-1133">Transmembrane helix</keyword>
<dbReference type="SUPFAM" id="SSF88713">
    <property type="entry name" value="Glycoside hydrolase/deacetylase"/>
    <property type="match status" value="1"/>
</dbReference>
<reference evidence="5 6" key="1">
    <citation type="journal article" date="2016" name="Nat. Commun.">
        <title>Thousands of microbial genomes shed light on interconnected biogeochemical processes in an aquifer system.</title>
        <authorList>
            <person name="Anantharaman K."/>
            <person name="Brown C.T."/>
            <person name="Hug L.A."/>
            <person name="Sharon I."/>
            <person name="Castelle C.J."/>
            <person name="Probst A.J."/>
            <person name="Thomas B.C."/>
            <person name="Singh A."/>
            <person name="Wilkins M.J."/>
            <person name="Karaoz U."/>
            <person name="Brodie E.L."/>
            <person name="Williams K.H."/>
            <person name="Hubbard S.S."/>
            <person name="Banfield J.F."/>
        </authorList>
    </citation>
    <scope>NUCLEOTIDE SEQUENCE [LARGE SCALE GENOMIC DNA]</scope>
</reference>
<dbReference type="STRING" id="1797785.A3B45_04290"/>
<dbReference type="Gene3D" id="3.20.20.370">
    <property type="entry name" value="Glycoside hydrolase/deacetylase"/>
    <property type="match status" value="1"/>
</dbReference>
<dbReference type="Pfam" id="PF01522">
    <property type="entry name" value="Polysacc_deac_1"/>
    <property type="match status" value="1"/>
</dbReference>
<name>A0A1F5KN85_9BACT</name>
<keyword evidence="3" id="KW-0472">Membrane</keyword>
<dbReference type="Proteomes" id="UP000178565">
    <property type="component" value="Unassembled WGS sequence"/>
</dbReference>
<evidence type="ECO:0000313" key="6">
    <source>
        <dbReference type="Proteomes" id="UP000178565"/>
    </source>
</evidence>
<evidence type="ECO:0000256" key="3">
    <source>
        <dbReference type="SAM" id="Phobius"/>
    </source>
</evidence>
<evidence type="ECO:0000313" key="5">
    <source>
        <dbReference type="EMBL" id="OGE42397.1"/>
    </source>
</evidence>
<comment type="caution">
    <text evidence="5">The sequence shown here is derived from an EMBL/GenBank/DDBJ whole genome shotgun (WGS) entry which is preliminary data.</text>
</comment>
<dbReference type="InterPro" id="IPR011330">
    <property type="entry name" value="Glyco_hydro/deAcase_b/a-brl"/>
</dbReference>
<gene>
    <name evidence="5" type="ORF">A3B45_04290</name>
</gene>
<accession>A0A1F5KN85</accession>
<evidence type="ECO:0000259" key="4">
    <source>
        <dbReference type="PROSITE" id="PS51677"/>
    </source>
</evidence>
<evidence type="ECO:0000256" key="2">
    <source>
        <dbReference type="ARBA" id="ARBA00022729"/>
    </source>
</evidence>
<dbReference type="EMBL" id="MFDM01000026">
    <property type="protein sequence ID" value="OGE42397.1"/>
    <property type="molecule type" value="Genomic_DNA"/>
</dbReference>
<dbReference type="PANTHER" id="PTHR34216:SF3">
    <property type="entry name" value="POLY-BETA-1,6-N-ACETYL-D-GLUCOSAMINE N-DEACETYLASE"/>
    <property type="match status" value="1"/>
</dbReference>
<feature type="domain" description="NodB homology" evidence="4">
    <location>
        <begin position="140"/>
        <end position="294"/>
    </location>
</feature>
<dbReference type="GO" id="GO:0016810">
    <property type="term" value="F:hydrolase activity, acting on carbon-nitrogen (but not peptide) bonds"/>
    <property type="evidence" value="ECO:0007669"/>
    <property type="project" value="InterPro"/>
</dbReference>
<dbReference type="PANTHER" id="PTHR34216">
    <property type="match status" value="1"/>
</dbReference>
<comment type="subcellular location">
    <subcellularLocation>
        <location evidence="1">Secreted</location>
    </subcellularLocation>
</comment>
<dbReference type="GO" id="GO:0005975">
    <property type="term" value="P:carbohydrate metabolic process"/>
    <property type="evidence" value="ECO:0007669"/>
    <property type="project" value="InterPro"/>
</dbReference>
<keyword evidence="2" id="KW-0732">Signal</keyword>
<feature type="transmembrane region" description="Helical" evidence="3">
    <location>
        <begin position="12"/>
        <end position="33"/>
    </location>
</feature>
<dbReference type="PROSITE" id="PS51677">
    <property type="entry name" value="NODB"/>
    <property type="match status" value="1"/>
</dbReference>
<dbReference type="AlphaFoldDB" id="A0A1F5KN85"/>
<dbReference type="InterPro" id="IPR002509">
    <property type="entry name" value="NODB_dom"/>
</dbReference>
<evidence type="ECO:0000256" key="1">
    <source>
        <dbReference type="ARBA" id="ARBA00004613"/>
    </source>
</evidence>
<keyword evidence="3" id="KW-0812">Transmembrane</keyword>
<protein>
    <recommendedName>
        <fullName evidence="4">NodB homology domain-containing protein</fullName>
    </recommendedName>
</protein>
<dbReference type="CDD" id="cd10918">
    <property type="entry name" value="CE4_NodB_like_5s_6s"/>
    <property type="match status" value="1"/>
</dbReference>
<dbReference type="InterPro" id="IPR051398">
    <property type="entry name" value="Polysacch_Deacetylase"/>
</dbReference>